<organism evidence="1 2">
    <name type="scientific">Fusarium decemcellulare</name>
    <dbReference type="NCBI Taxonomy" id="57161"/>
    <lineage>
        <taxon>Eukaryota</taxon>
        <taxon>Fungi</taxon>
        <taxon>Dikarya</taxon>
        <taxon>Ascomycota</taxon>
        <taxon>Pezizomycotina</taxon>
        <taxon>Sordariomycetes</taxon>
        <taxon>Hypocreomycetidae</taxon>
        <taxon>Hypocreales</taxon>
        <taxon>Nectriaceae</taxon>
        <taxon>Fusarium</taxon>
        <taxon>Fusarium decemcellulare species complex</taxon>
    </lineage>
</organism>
<proteinExistence type="predicted"/>
<keyword evidence="2" id="KW-1185">Reference proteome</keyword>
<dbReference type="Proteomes" id="UP001148629">
    <property type="component" value="Unassembled WGS sequence"/>
</dbReference>
<gene>
    <name evidence="1" type="ORF">NM208_g3700</name>
</gene>
<protein>
    <submittedName>
        <fullName evidence="1">Uncharacterized protein</fullName>
    </submittedName>
</protein>
<evidence type="ECO:0000313" key="2">
    <source>
        <dbReference type="Proteomes" id="UP001148629"/>
    </source>
</evidence>
<reference evidence="1" key="1">
    <citation type="submission" date="2022-08" db="EMBL/GenBank/DDBJ databases">
        <title>Genome Sequence of Fusarium decemcellulare.</title>
        <authorList>
            <person name="Buettner E."/>
        </authorList>
    </citation>
    <scope>NUCLEOTIDE SEQUENCE</scope>
    <source>
        <strain evidence="1">Babe19</strain>
    </source>
</reference>
<sequence length="839" mass="92511">MDTKKLGAPIYNDSVATMDSSCAALLVIMGKMVSDQAVSTLNQAEAIDVAQGGVNLADDKTVLVPGRDKEVMNIQTSDLDSAVTVNEDLGVLMKAVLTMSRMSRLDSNPAIARDPLATREQACAAMLPNGPQTTQTTRWLLPLGVVTTAVKDALILASAVRLRNPLDDLMKIIGYGEAASKWIMQLQPLIRPTAQRDAAQVKQLTKPDVIEFFNKYFNPTSSEQARLSIHLHAQDKATTPKENVVRIERDPCNTYNAFHNKLQVCFLRHQVQQTVLDRVKIPSKNTTYSRIEISAFVAIISTYYAAYLNEKHKDDDDDGRDGDDWDDGYWEDGHEDRCLTISKQALASHFVTSTPTLPRLNWAQHPIPSAPRIPAKMHSKNFWEGYGASPFVDIARRVVRIVVVSWGPKSERYMVSSGDDNTRQASIDGSTHTPAPNLDTGCAWYRLVRIAFITTISAIAEADECTNGSGNGIALPMTRGDTSIIVEYGDKIADLRDTACVQLLAKQLVAVDLPEGKSHATIYVDKLADVEGGQADMVLKNLDDDVDDDKLRQMFSDALLAGLTEPTKEEAQSETEQEVDEKTSKNCGLDDGNEGQDCFRGFDSSSDDGYHRPCDAQCFRHGGLPIIVSKELLVLVWSSMAELYLGAPLRHVHRWSQWRRQVDLGDELSEAVIANDASRVASLLEDGADGSSNRVKMPHQDPCKGLTLSTSSIAFMVIFHVEFGSIHSVGSCIFLCNSVWAQWTGLGRCGAYIPMIQSLIATNAIEASKQQFKHPSSGWPRTETKYELQKKDTQLRQEATRPSRTWPGQCRKNDTKTSPAMTFTLSRGSSSSYNSEVVV</sequence>
<accession>A0ACC1SN62</accession>
<comment type="caution">
    <text evidence="1">The sequence shown here is derived from an EMBL/GenBank/DDBJ whole genome shotgun (WGS) entry which is preliminary data.</text>
</comment>
<evidence type="ECO:0000313" key="1">
    <source>
        <dbReference type="EMBL" id="KAJ3543204.1"/>
    </source>
</evidence>
<dbReference type="EMBL" id="JANRMS010000256">
    <property type="protein sequence ID" value="KAJ3543204.1"/>
    <property type="molecule type" value="Genomic_DNA"/>
</dbReference>
<name>A0ACC1SN62_9HYPO</name>